<name>A0ABW8YWU9_9FLAO</name>
<reference evidence="2 3" key="1">
    <citation type="submission" date="2024-06" db="EMBL/GenBank/DDBJ databases">
        <authorList>
            <person name="Kaempfer P."/>
            <person name="Viver T."/>
        </authorList>
    </citation>
    <scope>NUCLEOTIDE SEQUENCE [LARGE SCALE GENOMIC DNA]</scope>
    <source>
        <strain evidence="2 3">ST-119</strain>
    </source>
</reference>
<accession>A0ABW8YWU9</accession>
<sequence length="111" mass="12499">MHWLKKYGNTKAGSLLESVIALCIIAVCIYVTIIVFSRIYLPASSVRASHLKNKMFEIAILKEIGADSLSAVVNKNNLHVKEELDGNLVKMTITANDSIYDSLEQIYYYKE</sequence>
<evidence type="ECO:0000313" key="2">
    <source>
        <dbReference type="EMBL" id="MFL9843558.1"/>
    </source>
</evidence>
<dbReference type="RefSeq" id="WP_408083812.1">
    <property type="nucleotide sequence ID" value="NZ_JBELPZ010000002.1"/>
</dbReference>
<organism evidence="2 3">
    <name type="scientific">Flavobacterium rhizosphaerae</name>
    <dbReference type="NCBI Taxonomy" id="3163298"/>
    <lineage>
        <taxon>Bacteria</taxon>
        <taxon>Pseudomonadati</taxon>
        <taxon>Bacteroidota</taxon>
        <taxon>Flavobacteriia</taxon>
        <taxon>Flavobacteriales</taxon>
        <taxon>Flavobacteriaceae</taxon>
        <taxon>Flavobacterium</taxon>
    </lineage>
</organism>
<evidence type="ECO:0000256" key="1">
    <source>
        <dbReference type="SAM" id="Phobius"/>
    </source>
</evidence>
<keyword evidence="1" id="KW-1133">Transmembrane helix</keyword>
<dbReference type="EMBL" id="JBELPZ010000002">
    <property type="protein sequence ID" value="MFL9843558.1"/>
    <property type="molecule type" value="Genomic_DNA"/>
</dbReference>
<keyword evidence="1" id="KW-0812">Transmembrane</keyword>
<gene>
    <name evidence="2" type="ORF">ABS766_03910</name>
</gene>
<protein>
    <submittedName>
        <fullName evidence="2">Uncharacterized protein</fullName>
    </submittedName>
</protein>
<dbReference type="Proteomes" id="UP001629156">
    <property type="component" value="Unassembled WGS sequence"/>
</dbReference>
<evidence type="ECO:0000313" key="3">
    <source>
        <dbReference type="Proteomes" id="UP001629156"/>
    </source>
</evidence>
<feature type="transmembrane region" description="Helical" evidence="1">
    <location>
        <begin position="19"/>
        <end position="41"/>
    </location>
</feature>
<proteinExistence type="predicted"/>
<keyword evidence="1" id="KW-0472">Membrane</keyword>
<keyword evidence="3" id="KW-1185">Reference proteome</keyword>
<comment type="caution">
    <text evidence="2">The sequence shown here is derived from an EMBL/GenBank/DDBJ whole genome shotgun (WGS) entry which is preliminary data.</text>
</comment>